<evidence type="ECO:0000313" key="3">
    <source>
        <dbReference type="Proteomes" id="UP000247810"/>
    </source>
</evidence>
<gene>
    <name evidence="2" type="ORF">BO71DRAFT_408151</name>
</gene>
<dbReference type="AlphaFoldDB" id="A0A319E5J2"/>
<keyword evidence="3" id="KW-1185">Reference proteome</keyword>
<dbReference type="VEuPathDB" id="FungiDB:BO71DRAFT_408151"/>
<feature type="transmembrane region" description="Helical" evidence="1">
    <location>
        <begin position="91"/>
        <end position="111"/>
    </location>
</feature>
<protein>
    <submittedName>
        <fullName evidence="2">Uncharacterized protein</fullName>
    </submittedName>
</protein>
<feature type="transmembrane region" description="Helical" evidence="1">
    <location>
        <begin position="48"/>
        <end position="71"/>
    </location>
</feature>
<accession>A0A319E5J2</accession>
<evidence type="ECO:0000256" key="1">
    <source>
        <dbReference type="SAM" id="Phobius"/>
    </source>
</evidence>
<keyword evidence="1" id="KW-1133">Transmembrane helix</keyword>
<keyword evidence="1" id="KW-0472">Membrane</keyword>
<evidence type="ECO:0000313" key="2">
    <source>
        <dbReference type="EMBL" id="PYH95888.1"/>
    </source>
</evidence>
<dbReference type="EMBL" id="KZ825846">
    <property type="protein sequence ID" value="PYH95888.1"/>
    <property type="molecule type" value="Genomic_DNA"/>
</dbReference>
<organism evidence="2 3">
    <name type="scientific">Aspergillus ellipticus CBS 707.79</name>
    <dbReference type="NCBI Taxonomy" id="1448320"/>
    <lineage>
        <taxon>Eukaryota</taxon>
        <taxon>Fungi</taxon>
        <taxon>Dikarya</taxon>
        <taxon>Ascomycota</taxon>
        <taxon>Pezizomycotina</taxon>
        <taxon>Eurotiomycetes</taxon>
        <taxon>Eurotiomycetidae</taxon>
        <taxon>Eurotiales</taxon>
        <taxon>Aspergillaceae</taxon>
        <taxon>Aspergillus</taxon>
        <taxon>Aspergillus subgen. Circumdati</taxon>
    </lineage>
</organism>
<reference evidence="2 3" key="1">
    <citation type="submission" date="2018-02" db="EMBL/GenBank/DDBJ databases">
        <title>The genomes of Aspergillus section Nigri reveals drivers in fungal speciation.</title>
        <authorList>
            <consortium name="DOE Joint Genome Institute"/>
            <person name="Vesth T.C."/>
            <person name="Nybo J."/>
            <person name="Theobald S."/>
            <person name="Brandl J."/>
            <person name="Frisvad J.C."/>
            <person name="Nielsen K.F."/>
            <person name="Lyhne E.K."/>
            <person name="Kogle M.E."/>
            <person name="Kuo A."/>
            <person name="Riley R."/>
            <person name="Clum A."/>
            <person name="Nolan M."/>
            <person name="Lipzen A."/>
            <person name="Salamov A."/>
            <person name="Henrissat B."/>
            <person name="Wiebenga A."/>
            <person name="De vries R.P."/>
            <person name="Grigoriev I.V."/>
            <person name="Mortensen U.H."/>
            <person name="Andersen M.R."/>
            <person name="Baker S.E."/>
        </authorList>
    </citation>
    <scope>NUCLEOTIDE SEQUENCE [LARGE SCALE GENOMIC DNA]</scope>
    <source>
        <strain evidence="2 3">CBS 707.79</strain>
    </source>
</reference>
<proteinExistence type="predicted"/>
<keyword evidence="1" id="KW-0812">Transmembrane</keyword>
<name>A0A319E5J2_9EURO</name>
<sequence length="156" mass="18207">MVKGNILSENFGYIKKKEILFHNGLGGHAFGVTPGRSSSWSEKSKQFLFFYFILFFYIYPDSLFSLINTIIRSTILPVLPDYNIAVNKIQIYTLLIYILIENLSKVLYLSWRQARYLYKLKYYIRPCNSSEVSLRILLLLRPGSSFITAYKLIYTG</sequence>
<dbReference type="Proteomes" id="UP000247810">
    <property type="component" value="Unassembled WGS sequence"/>
</dbReference>